<feature type="region of interest" description="Disordered" evidence="1">
    <location>
        <begin position="368"/>
        <end position="413"/>
    </location>
</feature>
<organism evidence="3 4">
    <name type="scientific">Phormidium nigroviride PCC 7112</name>
    <dbReference type="NCBI Taxonomy" id="179408"/>
    <lineage>
        <taxon>Bacteria</taxon>
        <taxon>Bacillati</taxon>
        <taxon>Cyanobacteriota</taxon>
        <taxon>Cyanophyceae</taxon>
        <taxon>Oscillatoriophycideae</taxon>
        <taxon>Oscillatoriales</taxon>
        <taxon>Oscillatoriaceae</taxon>
        <taxon>Phormidium</taxon>
    </lineage>
</organism>
<dbReference type="OrthoDB" id="460004at2"/>
<protein>
    <recommendedName>
        <fullName evidence="2">DNA primase/polymerase bifunctional N-terminal domain-containing protein</fullName>
    </recommendedName>
</protein>
<reference evidence="3 4" key="1">
    <citation type="submission" date="2012-05" db="EMBL/GenBank/DDBJ databases">
        <title>Finished plasmid 4 of genome of Oscillatoria sp. PCC 7112.</title>
        <authorList>
            <consortium name="US DOE Joint Genome Institute"/>
            <person name="Gugger M."/>
            <person name="Coursin T."/>
            <person name="Rippka R."/>
            <person name="Tandeau De Marsac N."/>
            <person name="Huntemann M."/>
            <person name="Wei C.-L."/>
            <person name="Han J."/>
            <person name="Detter J.C."/>
            <person name="Han C."/>
            <person name="Tapia R."/>
            <person name="Davenport K."/>
            <person name="Daligault H."/>
            <person name="Erkkila T."/>
            <person name="Gu W."/>
            <person name="Munk A.C.C."/>
            <person name="Teshima H."/>
            <person name="Xu Y."/>
            <person name="Chain P."/>
            <person name="Chen A."/>
            <person name="Krypides N."/>
            <person name="Mavromatis K."/>
            <person name="Markowitz V."/>
            <person name="Szeto E."/>
            <person name="Ivanova N."/>
            <person name="Mikhailova N."/>
            <person name="Ovchinnikova G."/>
            <person name="Pagani I."/>
            <person name="Pati A."/>
            <person name="Goodwin L."/>
            <person name="Peters L."/>
            <person name="Pitluck S."/>
            <person name="Woyke T."/>
            <person name="Kerfeld C."/>
        </authorList>
    </citation>
    <scope>NUCLEOTIDE SEQUENCE [LARGE SCALE GENOMIC DNA]</scope>
    <source>
        <strain evidence="3 4">PCC 7112</strain>
        <plasmid evidence="3 4">pOSC7112.04</plasmid>
    </source>
</reference>
<dbReference type="eggNOG" id="COG5545">
    <property type="taxonomic scope" value="Bacteria"/>
</dbReference>
<keyword evidence="3" id="KW-0614">Plasmid</keyword>
<dbReference type="HOGENOM" id="CLU_301070_0_0_3"/>
<gene>
    <name evidence="3" type="ORF">Osc7112_6862</name>
</gene>
<dbReference type="AlphaFoldDB" id="K9VUT4"/>
<sequence>MSDINQAPQTIAQTIDWLHNCLGRPALPECPKECERDCNVPGGKAPAWINQKGKAVKVSWKPYQKQLPTQANLAKWFAHTTGIGTLGGGPNTQGHYIAFVDLDRKEKVFSSPQAFEARLEQWFNDYPLLNVAPRFRTPSGGYRVILAFTEEPDWTAFSLDRDRSRMGELLARNGGHTLLPPTVGANGIPYRWEYFVAYPPTVAKPEDVGIYPTRQQHPSVPANTSPRSVGSYVPGAIRLEDLISPRTLEILTGGAKTGDRSDALTALASECYGWQEFCHRYSISYSDTTEILAEYAWGQMEDSSRDPYKWQRILKTISPSACQTAAEYRSGDSDNCWKKIYRLEPETFQAKCPPHIKDRILGEWGIDKRPRASPTASQQQLNSQKLQADAPESIPPNNGEVTDNFYPPDSDSKQKENQLLKYIDRLLERGNIPLSERRSECAQIAQALELDPKYVEQIVLTRLQEWQFAEVESEKTLIEDLVSKRKQSLDLHQILPPEIASILAQIAAAMPTSAEHLMTVGWSTFGCAIGTAAEIVAWPGFRQKSCVLWTISTARSGKLKSQTQEVMVNPIRLLQQDANSEYCIALKSYKEAQKATQQNRDPIGPPEELPPPPVPREYWVEHITVEALIRTINENPRGFLVHRDEIDGFFKALNKYRAGKGDDEAFYLTLNNGGGPKVILIDRDRRVEVERSCVPITGTIQRKTLDEEMTPRKISSGWMARWVICLAQMPKRRRTRLPYPDIDAFLKDIYHKLSVLKMHYRPVQNEETGEVLKDKTNRTVYQGFPITYHLSDSAADYYEQHFFNPMVEREEAELNEGFQLAMSKWSGYCLRIALILHCLHEICKLKNPDGTLKTYLQLKEEWKLSGGEHSDKPFEIEIPTSIGADIIQKAIATSYFYINQAEVLYKGQQQDEDDTVPVIQKLIQKSEELRDTVAEGWISTREAYRNCRELVAGAKLRQMSNTDFTAAVFNQMVSMNLGETKKVGKSFKWRILR</sequence>
<evidence type="ECO:0000259" key="2">
    <source>
        <dbReference type="Pfam" id="PF09250"/>
    </source>
</evidence>
<accession>K9VUT4</accession>
<dbReference type="Proteomes" id="UP000010478">
    <property type="component" value="Plasmid pOSC7112.04"/>
</dbReference>
<geneLocation type="plasmid" evidence="3 4">
    <name>pOSC7112.04</name>
</geneLocation>
<feature type="compositionally biased region" description="Polar residues" evidence="1">
    <location>
        <begin position="374"/>
        <end position="386"/>
    </location>
</feature>
<dbReference type="SUPFAM" id="SSF56747">
    <property type="entry name" value="Prim-pol domain"/>
    <property type="match status" value="1"/>
</dbReference>
<name>K9VUT4_9CYAN</name>
<evidence type="ECO:0000256" key="1">
    <source>
        <dbReference type="SAM" id="MobiDB-lite"/>
    </source>
</evidence>
<dbReference type="EMBL" id="CP003618">
    <property type="protein sequence ID" value="AFZ10945.1"/>
    <property type="molecule type" value="Genomic_DNA"/>
</dbReference>
<evidence type="ECO:0000313" key="3">
    <source>
        <dbReference type="EMBL" id="AFZ10945.1"/>
    </source>
</evidence>
<dbReference type="KEGG" id="oni:Osc7112_6862"/>
<dbReference type="Pfam" id="PF13148">
    <property type="entry name" value="DUF3987"/>
    <property type="match status" value="1"/>
</dbReference>
<dbReference type="RefSeq" id="WP_015211819.1">
    <property type="nucleotide sequence ID" value="NC_019764.1"/>
</dbReference>
<evidence type="ECO:0000313" key="4">
    <source>
        <dbReference type="Proteomes" id="UP000010478"/>
    </source>
</evidence>
<keyword evidence="4" id="KW-1185">Reference proteome</keyword>
<feature type="domain" description="DNA primase/polymerase bifunctional N-terminal" evidence="2">
    <location>
        <begin position="41"/>
        <end position="193"/>
    </location>
</feature>
<dbReference type="InterPro" id="IPR015330">
    <property type="entry name" value="DNA_primase/pol_bifunc_N"/>
</dbReference>
<dbReference type="InterPro" id="IPR025048">
    <property type="entry name" value="DUF3987"/>
</dbReference>
<proteinExistence type="predicted"/>
<dbReference type="Pfam" id="PF09250">
    <property type="entry name" value="Prim-Pol"/>
    <property type="match status" value="1"/>
</dbReference>
<dbReference type="eggNOG" id="COG0305">
    <property type="taxonomic scope" value="Bacteria"/>
</dbReference>